<protein>
    <submittedName>
        <fullName evidence="1">Uncharacterized protein</fullName>
    </submittedName>
</protein>
<keyword evidence="2" id="KW-1185">Reference proteome</keyword>
<evidence type="ECO:0000313" key="2">
    <source>
        <dbReference type="Proteomes" id="UP001215712"/>
    </source>
</evidence>
<proteinExistence type="predicted"/>
<dbReference type="EMBL" id="JAQJAN010000024">
    <property type="protein sequence ID" value="KAJ5701005.1"/>
    <property type="molecule type" value="Genomic_DNA"/>
</dbReference>
<name>A0AAD6MPY1_9EURO</name>
<accession>A0AAD6MPY1</accession>
<reference evidence="1" key="1">
    <citation type="journal article" date="2023" name="IMA Fungus">
        <title>Comparative genomic study of the Penicillium genus elucidates a diverse pangenome and 15 lateral gene transfer events.</title>
        <authorList>
            <person name="Petersen C."/>
            <person name="Sorensen T."/>
            <person name="Nielsen M.R."/>
            <person name="Sondergaard T.E."/>
            <person name="Sorensen J.L."/>
            <person name="Fitzpatrick D.A."/>
            <person name="Frisvad J.C."/>
            <person name="Nielsen K.L."/>
        </authorList>
    </citation>
    <scope>NUCLEOTIDE SEQUENCE</scope>
    <source>
        <strain evidence="1">IBT 17514</strain>
    </source>
</reference>
<gene>
    <name evidence="1" type="ORF">N7493_012051</name>
</gene>
<dbReference type="AlphaFoldDB" id="A0AAD6MPY1"/>
<comment type="caution">
    <text evidence="1">The sequence shown here is derived from an EMBL/GenBank/DDBJ whole genome shotgun (WGS) entry which is preliminary data.</text>
</comment>
<evidence type="ECO:0000313" key="1">
    <source>
        <dbReference type="EMBL" id="KAJ5701005.1"/>
    </source>
</evidence>
<dbReference type="Proteomes" id="UP001215712">
    <property type="component" value="Unassembled WGS sequence"/>
</dbReference>
<reference evidence="1" key="2">
    <citation type="submission" date="2023-01" db="EMBL/GenBank/DDBJ databases">
        <authorList>
            <person name="Petersen C."/>
        </authorList>
    </citation>
    <scope>NUCLEOTIDE SEQUENCE</scope>
    <source>
        <strain evidence="1">IBT 17514</strain>
    </source>
</reference>
<sequence>MNLELELDGLYILISDMGKVQRASHGKKYHMINNARTGHKWEYDAAATNNVPSSSIVLVGLTIGAIPSTKESVERLDNCLSRVFREPICLTWLKRAIYNLETARLISFQNGCTEHALEAEATGLAMSVKVTLGLKSMVKDSRYL</sequence>
<organism evidence="1 2">
    <name type="scientific">Penicillium malachiteum</name>
    <dbReference type="NCBI Taxonomy" id="1324776"/>
    <lineage>
        <taxon>Eukaryota</taxon>
        <taxon>Fungi</taxon>
        <taxon>Dikarya</taxon>
        <taxon>Ascomycota</taxon>
        <taxon>Pezizomycotina</taxon>
        <taxon>Eurotiomycetes</taxon>
        <taxon>Eurotiomycetidae</taxon>
        <taxon>Eurotiales</taxon>
        <taxon>Aspergillaceae</taxon>
        <taxon>Penicillium</taxon>
    </lineage>
</organism>